<evidence type="ECO:0000256" key="3">
    <source>
        <dbReference type="ARBA" id="ARBA00023163"/>
    </source>
</evidence>
<dbReference type="PANTHER" id="PTHR31442">
    <property type="entry name" value="HOMEODOMAIN-LIKE SUPERFAMILY PROTEIN-RELATED"/>
    <property type="match status" value="1"/>
</dbReference>
<dbReference type="AlphaFoldDB" id="A0ABD1HRQ4"/>
<dbReference type="Gene3D" id="3.40.50.2300">
    <property type="match status" value="1"/>
</dbReference>
<accession>A0ABD1HRQ4</accession>
<comment type="caution">
    <text evidence="5">Lacks conserved residue(s) required for the propagation of feature annotation.</text>
</comment>
<evidence type="ECO:0000256" key="4">
    <source>
        <dbReference type="ARBA" id="ARBA00023242"/>
    </source>
</evidence>
<dbReference type="Proteomes" id="UP001567538">
    <property type="component" value="Unassembled WGS sequence"/>
</dbReference>
<dbReference type="InterPro" id="IPR001789">
    <property type="entry name" value="Sig_transdc_resp-reg_receiver"/>
</dbReference>
<keyword evidence="4" id="KW-0539">Nucleus</keyword>
<dbReference type="Pfam" id="PF00249">
    <property type="entry name" value="Myb_DNA-binding"/>
    <property type="match status" value="1"/>
</dbReference>
<dbReference type="InterPro" id="IPR006447">
    <property type="entry name" value="Myb_dom_plants"/>
</dbReference>
<keyword evidence="9" id="KW-1185">Reference proteome</keyword>
<dbReference type="GO" id="GO:0005634">
    <property type="term" value="C:nucleus"/>
    <property type="evidence" value="ECO:0007669"/>
    <property type="project" value="UniProtKB-SubCell"/>
</dbReference>
<dbReference type="SUPFAM" id="SSF52172">
    <property type="entry name" value="CheY-like"/>
    <property type="match status" value="1"/>
</dbReference>
<dbReference type="NCBIfam" id="TIGR01557">
    <property type="entry name" value="myb_SHAQKYF"/>
    <property type="match status" value="1"/>
</dbReference>
<evidence type="ECO:0000259" key="7">
    <source>
        <dbReference type="PROSITE" id="PS50110"/>
    </source>
</evidence>
<keyword evidence="2" id="KW-0805">Transcription regulation</keyword>
<proteinExistence type="predicted"/>
<organism evidence="8 9">
    <name type="scientific">Salvia divinorum</name>
    <name type="common">Maria pastora</name>
    <name type="synonym">Diviner's sage</name>
    <dbReference type="NCBI Taxonomy" id="28513"/>
    <lineage>
        <taxon>Eukaryota</taxon>
        <taxon>Viridiplantae</taxon>
        <taxon>Streptophyta</taxon>
        <taxon>Embryophyta</taxon>
        <taxon>Tracheophyta</taxon>
        <taxon>Spermatophyta</taxon>
        <taxon>Magnoliopsida</taxon>
        <taxon>eudicotyledons</taxon>
        <taxon>Gunneridae</taxon>
        <taxon>Pentapetalae</taxon>
        <taxon>asterids</taxon>
        <taxon>lamiids</taxon>
        <taxon>Lamiales</taxon>
        <taxon>Lamiaceae</taxon>
        <taxon>Nepetoideae</taxon>
        <taxon>Mentheae</taxon>
        <taxon>Salviinae</taxon>
        <taxon>Salvia</taxon>
        <taxon>Salvia subgen. Calosphace</taxon>
    </lineage>
</organism>
<feature type="domain" description="Response regulatory" evidence="7">
    <location>
        <begin position="9"/>
        <end position="119"/>
    </location>
</feature>
<evidence type="ECO:0000313" key="8">
    <source>
        <dbReference type="EMBL" id="KAL1559170.1"/>
    </source>
</evidence>
<dbReference type="InterPro" id="IPR011006">
    <property type="entry name" value="CheY-like_superfamily"/>
</dbReference>
<feature type="compositionally biased region" description="Polar residues" evidence="6">
    <location>
        <begin position="265"/>
        <end position="280"/>
    </location>
</feature>
<dbReference type="PANTHER" id="PTHR31442:SF32">
    <property type="entry name" value="TWO-COMPONENT RESPONSE REGULATOR ORR21-LIKE"/>
    <property type="match status" value="1"/>
</dbReference>
<gene>
    <name evidence="8" type="ORF">AAHA92_09541</name>
</gene>
<dbReference type="SUPFAM" id="SSF46689">
    <property type="entry name" value="Homeodomain-like"/>
    <property type="match status" value="1"/>
</dbReference>
<feature type="region of interest" description="Disordered" evidence="6">
    <location>
        <begin position="258"/>
        <end position="292"/>
    </location>
</feature>
<dbReference type="InterPro" id="IPR009057">
    <property type="entry name" value="Homeodomain-like_sf"/>
</dbReference>
<dbReference type="InterPro" id="IPR044841">
    <property type="entry name" value="LUX/BOA-like"/>
</dbReference>
<evidence type="ECO:0000256" key="5">
    <source>
        <dbReference type="PROSITE-ProRule" id="PRU00169"/>
    </source>
</evidence>
<comment type="subcellular location">
    <subcellularLocation>
        <location evidence="1">Nucleus</location>
    </subcellularLocation>
</comment>
<keyword evidence="3" id="KW-0804">Transcription</keyword>
<comment type="caution">
    <text evidence="8">The sequence shown here is derived from an EMBL/GenBank/DDBJ whole genome shotgun (WGS) entry which is preliminary data.</text>
</comment>
<dbReference type="PROSITE" id="PS50110">
    <property type="entry name" value="RESPONSE_REGULATORY"/>
    <property type="match status" value="1"/>
</dbReference>
<name>A0ABD1HRQ4_SALDI</name>
<dbReference type="FunFam" id="1.10.10.60:FF:000007">
    <property type="entry name" value="Two-component response regulator"/>
    <property type="match status" value="1"/>
</dbReference>
<reference evidence="8 9" key="1">
    <citation type="submission" date="2024-06" db="EMBL/GenBank/DDBJ databases">
        <title>A chromosome level genome sequence of Diviner's sage (Salvia divinorum).</title>
        <authorList>
            <person name="Ford S.A."/>
            <person name="Ro D.-K."/>
            <person name="Ness R.W."/>
            <person name="Phillips M.A."/>
        </authorList>
    </citation>
    <scope>NUCLEOTIDE SEQUENCE [LARGE SCALE GENOMIC DNA]</scope>
    <source>
        <strain evidence="8">SAF-2024a</strain>
        <tissue evidence="8">Leaf</tissue>
    </source>
</reference>
<dbReference type="InterPro" id="IPR001005">
    <property type="entry name" value="SANT/Myb"/>
</dbReference>
<evidence type="ECO:0000256" key="6">
    <source>
        <dbReference type="SAM" id="MobiDB-lite"/>
    </source>
</evidence>
<evidence type="ECO:0000313" key="9">
    <source>
        <dbReference type="Proteomes" id="UP001567538"/>
    </source>
</evidence>
<evidence type="ECO:0000256" key="2">
    <source>
        <dbReference type="ARBA" id="ARBA00023015"/>
    </source>
</evidence>
<protein>
    <submittedName>
        <fullName evidence="8">Two-component response regulator ARR2-like</fullName>
    </submittedName>
</protein>
<sequence>MASIHAMIHVLLIDHDAEALNIAHQLETLQYKVSCAELPYSSISILANAKFDVVMANINSPDPQCFRLLLQHALNMCIPVVLMADDDNTFLWALENEAFLCIKKPPSMEFLRCLLQHAMREKPRMIRDQDIIASNNLGSAGGVEFRDVVHHKNLNPDLNPNPRMMVNKKGNYKSRCRGRYEDYDEQPDYMMSQNGTVRKKMCTEWTRELHDKFENAVVQLGEGRCFPKEILELMNEPGLTRMQVASHLQKCRNEIWKSPEERKPSVQTSHHSSPNGNRSQVKPRRFGSMPKIYKPSKTQVTGQMKNGSTTMSTTPQHYGTDFMHSSDEYLNLNDMDSLIHDFSASHQINNPTDKTCEPSMKTKSRD</sequence>
<evidence type="ECO:0000256" key="1">
    <source>
        <dbReference type="ARBA" id="ARBA00004123"/>
    </source>
</evidence>
<dbReference type="Gene3D" id="1.10.10.60">
    <property type="entry name" value="Homeodomain-like"/>
    <property type="match status" value="1"/>
</dbReference>
<dbReference type="EMBL" id="JBEAFC010000004">
    <property type="protein sequence ID" value="KAL1559170.1"/>
    <property type="molecule type" value="Genomic_DNA"/>
</dbReference>
<feature type="region of interest" description="Disordered" evidence="6">
    <location>
        <begin position="346"/>
        <end position="366"/>
    </location>
</feature>